<dbReference type="RefSeq" id="WP_210049334.1">
    <property type="nucleotide sequence ID" value="NZ_JAGINX010000001.1"/>
</dbReference>
<comment type="caution">
    <text evidence="6">The sequence shown here is derived from an EMBL/GenBank/DDBJ whole genome shotgun (WGS) entry which is preliminary data.</text>
</comment>
<reference evidence="6 7" key="1">
    <citation type="submission" date="2021-03" db="EMBL/GenBank/DDBJ databases">
        <title>Sequencing the genomes of 1000 actinobacteria strains.</title>
        <authorList>
            <person name="Klenk H.-P."/>
        </authorList>
    </citation>
    <scope>NUCLEOTIDE SEQUENCE [LARGE SCALE GENOMIC DNA]</scope>
    <source>
        <strain evidence="6 7">DSM 12544</strain>
    </source>
</reference>
<dbReference type="Pfam" id="PF01497">
    <property type="entry name" value="Peripla_BP_2"/>
    <property type="match status" value="1"/>
</dbReference>
<accession>A0ABS4T676</accession>
<feature type="domain" description="Fe/B12 periplasmic-binding" evidence="5">
    <location>
        <begin position="61"/>
        <end position="328"/>
    </location>
</feature>
<keyword evidence="4" id="KW-0732">Signal</keyword>
<comment type="subcellular location">
    <subcellularLocation>
        <location evidence="1">Cell envelope</location>
    </subcellularLocation>
</comment>
<dbReference type="PANTHER" id="PTHR30532">
    <property type="entry name" value="IRON III DICITRATE-BINDING PERIPLASMIC PROTEIN"/>
    <property type="match status" value="1"/>
</dbReference>
<keyword evidence="3" id="KW-0813">Transport</keyword>
<dbReference type="EMBL" id="JAGINX010000001">
    <property type="protein sequence ID" value="MBP2318881.1"/>
    <property type="molecule type" value="Genomic_DNA"/>
</dbReference>
<gene>
    <name evidence="6" type="ORF">JOF45_001900</name>
</gene>
<dbReference type="InterPro" id="IPR051313">
    <property type="entry name" value="Bact_iron-sidero_bind"/>
</dbReference>
<sequence length="331" mass="35680">MSAALTPHTRLYTGLAAGAVGLLALSACGEGDAGGAQDSEDAFATVTTEFGDVVIEEEPERVVALGWGDAEIALQLGVEPVGAADWVGFEDEDGLGPWMEEGYSESPEILGTMELSYEAVAELEPDLILDVNSSGDQERYERLESIAPTVGVGPGGANYMTDGDEQLSMIGEALGRTQEAEQIQAELDESFAEVAEAHPEWADRDVTVATRTSEGWGAYTHDGRVEFLEDLGFTNNPEIEELSEEDEWSVELSDEQIDVFDADLIVAFPIWIDTEEITEDAGWNSIEAVEEERAVVVDGEISDAFSLGTPAAKEYALEELTPMIEEALDDQ</sequence>
<organism evidence="6 7">
    <name type="scientific">Nesterenkonia lacusekhoensis</name>
    <dbReference type="NCBI Taxonomy" id="150832"/>
    <lineage>
        <taxon>Bacteria</taxon>
        <taxon>Bacillati</taxon>
        <taxon>Actinomycetota</taxon>
        <taxon>Actinomycetes</taxon>
        <taxon>Micrococcales</taxon>
        <taxon>Micrococcaceae</taxon>
        <taxon>Nesterenkonia</taxon>
    </lineage>
</organism>
<dbReference type="SUPFAM" id="SSF53807">
    <property type="entry name" value="Helical backbone' metal receptor"/>
    <property type="match status" value="1"/>
</dbReference>
<evidence type="ECO:0000256" key="1">
    <source>
        <dbReference type="ARBA" id="ARBA00004196"/>
    </source>
</evidence>
<dbReference type="CDD" id="cd01146">
    <property type="entry name" value="FhuD"/>
    <property type="match status" value="1"/>
</dbReference>
<dbReference type="Proteomes" id="UP001519331">
    <property type="component" value="Unassembled WGS sequence"/>
</dbReference>
<dbReference type="Gene3D" id="3.40.50.1980">
    <property type="entry name" value="Nitrogenase molybdenum iron protein domain"/>
    <property type="match status" value="2"/>
</dbReference>
<evidence type="ECO:0000256" key="3">
    <source>
        <dbReference type="ARBA" id="ARBA00022448"/>
    </source>
</evidence>
<evidence type="ECO:0000256" key="4">
    <source>
        <dbReference type="ARBA" id="ARBA00022729"/>
    </source>
</evidence>
<dbReference type="PANTHER" id="PTHR30532:SF24">
    <property type="entry name" value="FERRIC ENTEROBACTIN-BINDING PERIPLASMIC PROTEIN FEPB"/>
    <property type="match status" value="1"/>
</dbReference>
<evidence type="ECO:0000256" key="2">
    <source>
        <dbReference type="ARBA" id="ARBA00008814"/>
    </source>
</evidence>
<keyword evidence="7" id="KW-1185">Reference proteome</keyword>
<dbReference type="PROSITE" id="PS50983">
    <property type="entry name" value="FE_B12_PBP"/>
    <property type="match status" value="1"/>
</dbReference>
<evidence type="ECO:0000259" key="5">
    <source>
        <dbReference type="PROSITE" id="PS50983"/>
    </source>
</evidence>
<proteinExistence type="inferred from homology"/>
<evidence type="ECO:0000313" key="7">
    <source>
        <dbReference type="Proteomes" id="UP001519331"/>
    </source>
</evidence>
<evidence type="ECO:0000313" key="6">
    <source>
        <dbReference type="EMBL" id="MBP2318881.1"/>
    </source>
</evidence>
<name>A0ABS4T676_9MICC</name>
<comment type="similarity">
    <text evidence="2">Belongs to the bacterial solute-binding protein 8 family.</text>
</comment>
<dbReference type="InterPro" id="IPR002491">
    <property type="entry name" value="ABC_transptr_periplasmic_BD"/>
</dbReference>
<protein>
    <submittedName>
        <fullName evidence="6">Iron complex transport system substrate-binding protein</fullName>
    </submittedName>
</protein>